<evidence type="ECO:0000313" key="3">
    <source>
        <dbReference type="Proteomes" id="UP000828390"/>
    </source>
</evidence>
<evidence type="ECO:0000256" key="1">
    <source>
        <dbReference type="SAM" id="Phobius"/>
    </source>
</evidence>
<keyword evidence="1" id="KW-0812">Transmembrane</keyword>
<proteinExistence type="predicted"/>
<keyword evidence="1" id="KW-1133">Transmembrane helix</keyword>
<reference evidence="2" key="1">
    <citation type="journal article" date="2019" name="bioRxiv">
        <title>The Genome of the Zebra Mussel, Dreissena polymorpha: A Resource for Invasive Species Research.</title>
        <authorList>
            <person name="McCartney M.A."/>
            <person name="Auch B."/>
            <person name="Kono T."/>
            <person name="Mallez S."/>
            <person name="Zhang Y."/>
            <person name="Obille A."/>
            <person name="Becker A."/>
            <person name="Abrahante J.E."/>
            <person name="Garbe J."/>
            <person name="Badalamenti J.P."/>
            <person name="Herman A."/>
            <person name="Mangelson H."/>
            <person name="Liachko I."/>
            <person name="Sullivan S."/>
            <person name="Sone E.D."/>
            <person name="Koren S."/>
            <person name="Silverstein K.A.T."/>
            <person name="Beckman K.B."/>
            <person name="Gohl D.M."/>
        </authorList>
    </citation>
    <scope>NUCLEOTIDE SEQUENCE</scope>
    <source>
        <strain evidence="2">Duluth1</strain>
        <tissue evidence="2">Whole animal</tissue>
    </source>
</reference>
<evidence type="ECO:0000313" key="2">
    <source>
        <dbReference type="EMBL" id="KAH3817579.1"/>
    </source>
</evidence>
<gene>
    <name evidence="2" type="ORF">DPMN_119118</name>
</gene>
<keyword evidence="1" id="KW-0472">Membrane</keyword>
<dbReference type="EMBL" id="JAIWYP010000005">
    <property type="protein sequence ID" value="KAH3817579.1"/>
    <property type="molecule type" value="Genomic_DNA"/>
</dbReference>
<dbReference type="Proteomes" id="UP000828390">
    <property type="component" value="Unassembled WGS sequence"/>
</dbReference>
<dbReference type="AlphaFoldDB" id="A0A9D4JP47"/>
<feature type="transmembrane region" description="Helical" evidence="1">
    <location>
        <begin position="57"/>
        <end position="82"/>
    </location>
</feature>
<keyword evidence="3" id="KW-1185">Reference proteome</keyword>
<feature type="transmembrane region" description="Helical" evidence="1">
    <location>
        <begin position="14"/>
        <end position="37"/>
    </location>
</feature>
<protein>
    <submittedName>
        <fullName evidence="2">Uncharacterized protein</fullName>
    </submittedName>
</protein>
<organism evidence="2 3">
    <name type="scientific">Dreissena polymorpha</name>
    <name type="common">Zebra mussel</name>
    <name type="synonym">Mytilus polymorpha</name>
    <dbReference type="NCBI Taxonomy" id="45954"/>
    <lineage>
        <taxon>Eukaryota</taxon>
        <taxon>Metazoa</taxon>
        <taxon>Spiralia</taxon>
        <taxon>Lophotrochozoa</taxon>
        <taxon>Mollusca</taxon>
        <taxon>Bivalvia</taxon>
        <taxon>Autobranchia</taxon>
        <taxon>Heteroconchia</taxon>
        <taxon>Euheterodonta</taxon>
        <taxon>Imparidentia</taxon>
        <taxon>Neoheterodontei</taxon>
        <taxon>Myida</taxon>
        <taxon>Dreissenoidea</taxon>
        <taxon>Dreissenidae</taxon>
        <taxon>Dreissena</taxon>
    </lineage>
</organism>
<name>A0A9D4JP47_DREPO</name>
<reference evidence="2" key="2">
    <citation type="submission" date="2020-11" db="EMBL/GenBank/DDBJ databases">
        <authorList>
            <person name="McCartney M.A."/>
            <person name="Auch B."/>
            <person name="Kono T."/>
            <person name="Mallez S."/>
            <person name="Becker A."/>
            <person name="Gohl D.M."/>
            <person name="Silverstein K.A.T."/>
            <person name="Koren S."/>
            <person name="Bechman K.B."/>
            <person name="Herman A."/>
            <person name="Abrahante J.E."/>
            <person name="Garbe J."/>
        </authorList>
    </citation>
    <scope>NUCLEOTIDE SEQUENCE</scope>
    <source>
        <strain evidence="2">Duluth1</strain>
        <tissue evidence="2">Whole animal</tissue>
    </source>
</reference>
<accession>A0A9D4JP47</accession>
<comment type="caution">
    <text evidence="2">The sequence shown here is derived from an EMBL/GenBank/DDBJ whole genome shotgun (WGS) entry which is preliminary data.</text>
</comment>
<sequence>MPFKVQHVLTVPRVILALAATSIAVVVVNYLRVFVAVRNESWNLVPKSDTWKKFFTTSHWVSFSFPAITFIYVITGSLIIWIKLRTSFVCTDAQKICEVPFIDNKSYNG</sequence>